<reference evidence="1 2" key="1">
    <citation type="submission" date="2016-10" db="EMBL/GenBank/DDBJ databases">
        <authorList>
            <person name="de Groot N.N."/>
        </authorList>
    </citation>
    <scope>NUCLEOTIDE SEQUENCE [LARGE SCALE GENOMIC DNA]</scope>
    <source>
        <strain evidence="1 2">DSM 11978</strain>
    </source>
</reference>
<evidence type="ECO:0000313" key="2">
    <source>
        <dbReference type="Proteomes" id="UP000199506"/>
    </source>
</evidence>
<organism evidence="1 2">
    <name type="scientific">Methanobrevibacter gottschalkii</name>
    <dbReference type="NCBI Taxonomy" id="190974"/>
    <lineage>
        <taxon>Archaea</taxon>
        <taxon>Methanobacteriati</taxon>
        <taxon>Methanobacteriota</taxon>
        <taxon>Methanomada group</taxon>
        <taxon>Methanobacteria</taxon>
        <taxon>Methanobacteriales</taxon>
        <taxon>Methanobacteriaceae</taxon>
        <taxon>Methanobrevibacter</taxon>
    </lineage>
</organism>
<protein>
    <submittedName>
        <fullName evidence="1">Uncharacterized protein</fullName>
    </submittedName>
</protein>
<proteinExistence type="predicted"/>
<dbReference type="AlphaFoldDB" id="A0A1H7I5Y2"/>
<dbReference type="STRING" id="190974.SAMN05216439_1156"/>
<accession>A0A1H7I5Y2</accession>
<sequence>MFSKDCKNCEYFDIDNKEYPCKLDNPLRCSILNDFVKKEKWKKELFGGYSNV</sequence>
<dbReference type="EMBL" id="FOAK01000003">
    <property type="protein sequence ID" value="SEK57983.1"/>
    <property type="molecule type" value="Genomic_DNA"/>
</dbReference>
<dbReference type="RefSeq" id="WP_180365856.1">
    <property type="nucleotide sequence ID" value="NZ_FOAK01000003.1"/>
</dbReference>
<gene>
    <name evidence="1" type="ORF">SAMN05216439_1156</name>
</gene>
<name>A0A1H7I5Y2_9EURY</name>
<dbReference type="Proteomes" id="UP000199506">
    <property type="component" value="Unassembled WGS sequence"/>
</dbReference>
<evidence type="ECO:0000313" key="1">
    <source>
        <dbReference type="EMBL" id="SEK57983.1"/>
    </source>
</evidence>